<organism evidence="3 4">
    <name type="scientific">Mycoplasmopsis gallinarum</name>
    <dbReference type="NCBI Taxonomy" id="29557"/>
    <lineage>
        <taxon>Bacteria</taxon>
        <taxon>Bacillati</taxon>
        <taxon>Mycoplasmatota</taxon>
        <taxon>Mycoplasmoidales</taxon>
        <taxon>Metamycoplasmataceae</taxon>
        <taxon>Mycoplasmopsis</taxon>
    </lineage>
</organism>
<evidence type="ECO:0000256" key="1">
    <source>
        <dbReference type="SAM" id="Coils"/>
    </source>
</evidence>
<name>A0A168RG78_9BACT</name>
<keyword evidence="2" id="KW-0812">Transmembrane</keyword>
<gene>
    <name evidence="3" type="ORF">MGALLINA_02860</name>
</gene>
<proteinExistence type="predicted"/>
<dbReference type="RefSeq" id="WP_063626077.1">
    <property type="nucleotide sequence ID" value="NZ_LVLH01000028.1"/>
</dbReference>
<comment type="caution">
    <text evidence="3">The sequence shown here is derived from an EMBL/GenBank/DDBJ whole genome shotgun (WGS) entry which is preliminary data.</text>
</comment>
<feature type="coiled-coil region" evidence="1">
    <location>
        <begin position="502"/>
        <end position="529"/>
    </location>
</feature>
<protein>
    <submittedName>
        <fullName evidence="3">Uncharacterized protein</fullName>
    </submittedName>
</protein>
<reference evidence="3 4" key="1">
    <citation type="submission" date="2016-03" db="EMBL/GenBank/DDBJ databases">
        <title>Genome sequence of Mycoplasma gallinarum strain Mgn_IPT.</title>
        <authorList>
            <person name="Yacoub E."/>
            <person name="Sirand-Pugnet P."/>
            <person name="Barre A."/>
            <person name="Maurier F."/>
            <person name="Blanchard A."/>
            <person name="Ben Abdelmoumen B.M."/>
        </authorList>
    </citation>
    <scope>NUCLEOTIDE SEQUENCE [LARGE SCALE GENOMIC DNA]</scope>
    <source>
        <strain evidence="3 4">Mgn_IPT</strain>
    </source>
</reference>
<dbReference type="Proteomes" id="UP000076983">
    <property type="component" value="Unassembled WGS sequence"/>
</dbReference>
<feature type="transmembrane region" description="Helical" evidence="2">
    <location>
        <begin position="12"/>
        <end position="31"/>
    </location>
</feature>
<accession>A0A168RG78</accession>
<evidence type="ECO:0000313" key="4">
    <source>
        <dbReference type="Proteomes" id="UP000076983"/>
    </source>
</evidence>
<dbReference type="EMBL" id="LVLH01000028">
    <property type="protein sequence ID" value="OAB48954.1"/>
    <property type="molecule type" value="Genomic_DNA"/>
</dbReference>
<keyword evidence="1" id="KW-0175">Coiled coil</keyword>
<evidence type="ECO:0000313" key="3">
    <source>
        <dbReference type="EMBL" id="OAB48954.1"/>
    </source>
</evidence>
<keyword evidence="2" id="KW-1133">Transmembrane helix</keyword>
<keyword evidence="4" id="KW-1185">Reference proteome</keyword>
<dbReference type="OrthoDB" id="401439at2"/>
<keyword evidence="2" id="KW-0472">Membrane</keyword>
<feature type="coiled-coil region" evidence="1">
    <location>
        <begin position="444"/>
        <end position="471"/>
    </location>
</feature>
<dbReference type="AlphaFoldDB" id="A0A168RG78"/>
<dbReference type="PATRIC" id="fig|29557.3.peg.268"/>
<evidence type="ECO:0000256" key="2">
    <source>
        <dbReference type="SAM" id="Phobius"/>
    </source>
</evidence>
<sequence length="929" mass="108563">MNKKIKRIVLPISVGSSILIGASIATGVYFWKNNKNHSDFLTINFYKKDGDNNNFFANQKIEFDFSKQKNLVQNLIKLPNGYKLAENNSFQIKEINKNSYEIDVFVYNQKIIHLVFINNSTNNRNEVEIIQTNFDSEIVLNDYYENLENYEFSLNNSEFQVTKKNNLFLLSTPNKYESNLEISLQNKNKYSSIIYKYQNQTLKTVQISVLKDQSEIVIENLPNDLQNNYEFANEIRVFPFAEEIEIQLKKKTKTINLIYQYDDREVENVLIDIPVDQNFLNIDQLSIPNGYQFSSSQAQNIEVENTIYVKVVPKFKLATLNFKNKNNLIFTKNLNIPFYDDSINLDSIKLPENYEYLEDQNLVIPFASNIEIEIKDLKRDLIFYINTKNDFINEIYSIKDELASEISNQITNLYNFINSNLEDKTINELKNFKNIIGNLHNDLLSYFENKKNELLNQKNEIEEQIVSLQESGLFVENFKTELDLLNDSISDIKNINSYFDNKNIIQNKIDFLKDQISNFENTIQNMNFRQPDYYKIYPFINYPLQNGSYLIGKSNKAKINLFLKTSDFSAQNDLSLPHLYKLLRNGDLYIQYRLAAPGQRPPYIKINFSDIDFLDNAIYIPYNSTNNEDLKLQIRIVNNQNQILVSDLIDKNNQLTNIFIRSGDNVDETPEASTVVLNSLNDYWIFPRKFSINFREILETSGANSATISKLNQIIRDNSQNIWNYTVKNNAPIKYVDSLWIVLLKFFTEINFKNSNFELDNNQTIFTSPFNDKGSFEFQIKAKSLTDLNFSSIKWFGGSFFEYMFESTNLKNIQIRNNDNIKIVFRLNNEATSWNSNHNSRDLPEIINNSRGDLSSLKSYGLRGKYPFLANFYGNLTFELWINEQKQYQFSSNDTNQTHNISLFVLDKTEIDGRGVINIYTSNTRSSIS</sequence>